<dbReference type="AlphaFoldDB" id="A0A6G0WPA7"/>
<dbReference type="Proteomes" id="UP000478052">
    <property type="component" value="Unassembled WGS sequence"/>
</dbReference>
<feature type="compositionally biased region" description="Polar residues" evidence="1">
    <location>
        <begin position="657"/>
        <end position="669"/>
    </location>
</feature>
<sequence length="723" mass="82607">GRKPIVDHDKVFNALSARNVFDDAGNLLTSSNPIWTQISEFLDGKIASKSLYISILQNRHGWQSKLRQMYSCAYDHHENESIEKGGIEAVEESNNGTSDEDVTDVSSSSEFEKGREVFELSIPYDVYSTIRPEKVEYKRKNKKRVYEILKQNAWTDVIKDALIESKHFISFQAKCKDKSCGGKLNGWSDQRSIEGEPLLVTILTIDTRGMERQHNTKRPLKGRKRIYIGLELDKNLASNWRRNNVTDMEFGKYSPPNLYSLLTLRKAKQESKDKIMGIKYKCPIQSLVEFKHNSRLFRSIHSIGIDPLFVHYWTNYQIAVYKDASKEYTKLSIDATGSLVKKLKRTSLDLLSAHIFLYEGILSTSTGHISITQMISEKQDTLSIYNWLASWTATGIQQPNEVVCDYSRALLAAITRVFFKGASTDSYANYVYKLLIGEKKEVPTTYIRLDVAHIIKIFLDSNVYLSSFGIIREALLTIMLCEIDGIGSDDVVSPLEKHREFILNLIKGIHDEDENTSDVINNLESDDTNMDLNDGDSENNTSNAIGFFLENIKQKSMANALLITEYLHIFYQNCIKVFKSQQLRHCYRSKINSSYSHKINSNDNIFEFETESNISNTKSEEVENKKLKIINHLDIEAIVESGDEYLQVSSYVKESDSEYCQPTENNGQLKTDDDSDQNLTNIESTSDFMSDDNLYSEYNSKTKKEPMSDDSINAVENWKGKGK</sequence>
<evidence type="ECO:0000313" key="2">
    <source>
        <dbReference type="EMBL" id="KAF0729228.1"/>
    </source>
</evidence>
<evidence type="ECO:0000256" key="1">
    <source>
        <dbReference type="SAM" id="MobiDB-lite"/>
    </source>
</evidence>
<feature type="non-terminal residue" evidence="2">
    <location>
        <position position="723"/>
    </location>
</feature>
<feature type="non-terminal residue" evidence="2">
    <location>
        <position position="1"/>
    </location>
</feature>
<keyword evidence="3" id="KW-1185">Reference proteome</keyword>
<organism evidence="2 3">
    <name type="scientific">Aphis craccivora</name>
    <name type="common">Cowpea aphid</name>
    <dbReference type="NCBI Taxonomy" id="307492"/>
    <lineage>
        <taxon>Eukaryota</taxon>
        <taxon>Metazoa</taxon>
        <taxon>Ecdysozoa</taxon>
        <taxon>Arthropoda</taxon>
        <taxon>Hexapoda</taxon>
        <taxon>Insecta</taxon>
        <taxon>Pterygota</taxon>
        <taxon>Neoptera</taxon>
        <taxon>Paraneoptera</taxon>
        <taxon>Hemiptera</taxon>
        <taxon>Sternorrhyncha</taxon>
        <taxon>Aphidomorpha</taxon>
        <taxon>Aphidoidea</taxon>
        <taxon>Aphididae</taxon>
        <taxon>Aphidini</taxon>
        <taxon>Aphis</taxon>
        <taxon>Aphis</taxon>
    </lineage>
</organism>
<feature type="region of interest" description="Disordered" evidence="1">
    <location>
        <begin position="657"/>
        <end position="723"/>
    </location>
</feature>
<reference evidence="2 3" key="1">
    <citation type="submission" date="2019-08" db="EMBL/GenBank/DDBJ databases">
        <title>Whole genome of Aphis craccivora.</title>
        <authorList>
            <person name="Voronova N.V."/>
            <person name="Shulinski R.S."/>
            <person name="Bandarenka Y.V."/>
            <person name="Zhorov D.G."/>
            <person name="Warner D."/>
        </authorList>
    </citation>
    <scope>NUCLEOTIDE SEQUENCE [LARGE SCALE GENOMIC DNA]</scope>
    <source>
        <strain evidence="2">180601</strain>
        <tissue evidence="2">Whole Body</tissue>
    </source>
</reference>
<name>A0A6G0WPA7_APHCR</name>
<gene>
    <name evidence="2" type="ORF">FWK35_00028534</name>
</gene>
<comment type="caution">
    <text evidence="2">The sequence shown here is derived from an EMBL/GenBank/DDBJ whole genome shotgun (WGS) entry which is preliminary data.</text>
</comment>
<dbReference type="OrthoDB" id="7699963at2759"/>
<protein>
    <submittedName>
        <fullName evidence="2">Uncharacterized protein</fullName>
    </submittedName>
</protein>
<evidence type="ECO:0000313" key="3">
    <source>
        <dbReference type="Proteomes" id="UP000478052"/>
    </source>
</evidence>
<feature type="compositionally biased region" description="Polar residues" evidence="1">
    <location>
        <begin position="677"/>
        <end position="688"/>
    </location>
</feature>
<dbReference type="EMBL" id="VUJU01008541">
    <property type="protein sequence ID" value="KAF0729228.1"/>
    <property type="molecule type" value="Genomic_DNA"/>
</dbReference>
<proteinExistence type="predicted"/>
<accession>A0A6G0WPA7</accession>